<gene>
    <name evidence="2" type="ORF">M5D96_012611</name>
</gene>
<keyword evidence="3" id="KW-1185">Reference proteome</keyword>
<comment type="caution">
    <text evidence="2">The sequence shown here is derived from an EMBL/GenBank/DDBJ whole genome shotgun (WGS) entry which is preliminary data.</text>
</comment>
<protein>
    <submittedName>
        <fullName evidence="2">Uncharacterized protein</fullName>
    </submittedName>
</protein>
<dbReference type="Proteomes" id="UP001059596">
    <property type="component" value="Unassembled WGS sequence"/>
</dbReference>
<reference evidence="2" key="1">
    <citation type="journal article" date="2023" name="Genome Biol. Evol.">
        <title>Long-read-based Genome Assembly of Drosophila gunungcola Reveals Fewer Chemosensory Genes in Flower-breeding Species.</title>
        <authorList>
            <person name="Negi A."/>
            <person name="Liao B.Y."/>
            <person name="Yeh S.D."/>
        </authorList>
    </citation>
    <scope>NUCLEOTIDE SEQUENCE</scope>
    <source>
        <strain evidence="2">Sukarami</strain>
    </source>
</reference>
<keyword evidence="1" id="KW-0812">Transmembrane</keyword>
<evidence type="ECO:0000313" key="2">
    <source>
        <dbReference type="EMBL" id="KAI8034558.1"/>
    </source>
</evidence>
<keyword evidence="1" id="KW-0472">Membrane</keyword>
<dbReference type="AlphaFoldDB" id="A0A9P9YD19"/>
<name>A0A9P9YD19_9MUSC</name>
<feature type="transmembrane region" description="Helical" evidence="1">
    <location>
        <begin position="41"/>
        <end position="61"/>
    </location>
</feature>
<keyword evidence="1" id="KW-1133">Transmembrane helix</keyword>
<evidence type="ECO:0000313" key="3">
    <source>
        <dbReference type="Proteomes" id="UP001059596"/>
    </source>
</evidence>
<evidence type="ECO:0000256" key="1">
    <source>
        <dbReference type="SAM" id="Phobius"/>
    </source>
</evidence>
<dbReference type="EMBL" id="JAMKOV010000067">
    <property type="protein sequence ID" value="KAI8034558.1"/>
    <property type="molecule type" value="Genomic_DNA"/>
</dbReference>
<organism evidence="2 3">
    <name type="scientific">Drosophila gunungcola</name>
    <name type="common">fruit fly</name>
    <dbReference type="NCBI Taxonomy" id="103775"/>
    <lineage>
        <taxon>Eukaryota</taxon>
        <taxon>Metazoa</taxon>
        <taxon>Ecdysozoa</taxon>
        <taxon>Arthropoda</taxon>
        <taxon>Hexapoda</taxon>
        <taxon>Insecta</taxon>
        <taxon>Pterygota</taxon>
        <taxon>Neoptera</taxon>
        <taxon>Endopterygota</taxon>
        <taxon>Diptera</taxon>
        <taxon>Brachycera</taxon>
        <taxon>Muscomorpha</taxon>
        <taxon>Ephydroidea</taxon>
        <taxon>Drosophilidae</taxon>
        <taxon>Drosophila</taxon>
        <taxon>Sophophora</taxon>
    </lineage>
</organism>
<proteinExistence type="predicted"/>
<accession>A0A9P9YD19</accession>
<sequence>MASEYLQTNNAIDDRTAGIGSQKRARERIVISPYSGYHKKIGLESLFAHLLLLLLQLLLLYGKTSSLNGK</sequence>